<protein>
    <submittedName>
        <fullName evidence="2">Uncharacterized protein</fullName>
    </submittedName>
</protein>
<comment type="caution">
    <text evidence="2">The sequence shown here is derived from an EMBL/GenBank/DDBJ whole genome shotgun (WGS) entry which is preliminary data.</text>
</comment>
<keyword evidence="3" id="KW-1185">Reference proteome</keyword>
<sequence length="243" mass="27524">MGLFHHSKKDSTEENVTVQEIKGDDLSTTTTTSSSLPTVVKIYTIHDNKSCGRKEHIQDIWDSNGQPAFIARYKRPMMHPNEINLHHSSTNSSSEEVLATCRLHNWSENFFYHLGPNPDLTEKNLWPRVQGSCLTMKAWKFTTPLSPNNGQQRSLEWRRTHDKSIGATRWGQRDHKLVDVETGEVLGVFVYMCKAFGRSEAWGRVEFFYEVEEGTEVQALIVLLGAQEAIRRSEMAAANGAGS</sequence>
<evidence type="ECO:0000313" key="3">
    <source>
        <dbReference type="Proteomes" id="UP001274830"/>
    </source>
</evidence>
<dbReference type="Proteomes" id="UP001274830">
    <property type="component" value="Unassembled WGS sequence"/>
</dbReference>
<evidence type="ECO:0000256" key="1">
    <source>
        <dbReference type="SAM" id="MobiDB-lite"/>
    </source>
</evidence>
<organism evidence="2 3">
    <name type="scientific">Recurvomyces mirabilis</name>
    <dbReference type="NCBI Taxonomy" id="574656"/>
    <lineage>
        <taxon>Eukaryota</taxon>
        <taxon>Fungi</taxon>
        <taxon>Dikarya</taxon>
        <taxon>Ascomycota</taxon>
        <taxon>Pezizomycotina</taxon>
        <taxon>Dothideomycetes</taxon>
        <taxon>Dothideomycetidae</taxon>
        <taxon>Mycosphaerellales</taxon>
        <taxon>Teratosphaeriaceae</taxon>
        <taxon>Recurvomyces</taxon>
    </lineage>
</organism>
<accession>A0AAE0WJ22</accession>
<reference evidence="2" key="1">
    <citation type="submission" date="2023-07" db="EMBL/GenBank/DDBJ databases">
        <title>Black Yeasts Isolated from many extreme environments.</title>
        <authorList>
            <person name="Coleine C."/>
            <person name="Stajich J.E."/>
            <person name="Selbmann L."/>
        </authorList>
    </citation>
    <scope>NUCLEOTIDE SEQUENCE</scope>
    <source>
        <strain evidence="2">CCFEE 5485</strain>
    </source>
</reference>
<dbReference type="AlphaFoldDB" id="A0AAE0WJ22"/>
<dbReference type="EMBL" id="JAUTXT010000035">
    <property type="protein sequence ID" value="KAK3672153.1"/>
    <property type="molecule type" value="Genomic_DNA"/>
</dbReference>
<evidence type="ECO:0000313" key="2">
    <source>
        <dbReference type="EMBL" id="KAK3672153.1"/>
    </source>
</evidence>
<gene>
    <name evidence="2" type="ORF">LTR78_007906</name>
</gene>
<proteinExistence type="predicted"/>
<feature type="region of interest" description="Disordered" evidence="1">
    <location>
        <begin position="1"/>
        <end position="20"/>
    </location>
</feature>
<name>A0AAE0WJ22_9PEZI</name>